<evidence type="ECO:0000313" key="3">
    <source>
        <dbReference type="Proteomes" id="UP000526184"/>
    </source>
</evidence>
<feature type="signal peptide" evidence="1">
    <location>
        <begin position="1"/>
        <end position="25"/>
    </location>
</feature>
<dbReference type="PROSITE" id="PS51257">
    <property type="entry name" value="PROKAR_LIPOPROTEIN"/>
    <property type="match status" value="1"/>
</dbReference>
<keyword evidence="3" id="KW-1185">Reference proteome</keyword>
<protein>
    <recommendedName>
        <fullName evidence="4">DUF5105 domain-containing protein</fullName>
    </recommendedName>
</protein>
<dbReference type="RefSeq" id="WP_067320623.1">
    <property type="nucleotide sequence ID" value="NZ_CBCRWS010000002.1"/>
</dbReference>
<dbReference type="OrthoDB" id="87740at2"/>
<dbReference type="Proteomes" id="UP000526184">
    <property type="component" value="Unassembled WGS sequence"/>
</dbReference>
<evidence type="ECO:0000256" key="1">
    <source>
        <dbReference type="SAM" id="SignalP"/>
    </source>
</evidence>
<keyword evidence="1" id="KW-0732">Signal</keyword>
<accession>A0A7Z0PFL8</accession>
<evidence type="ECO:0008006" key="4">
    <source>
        <dbReference type="Google" id="ProtNLM"/>
    </source>
</evidence>
<name>A0A7Z0PFL8_9FUSO</name>
<organism evidence="2 3">
    <name type="scientific">Streptobacillus felis</name>
    <dbReference type="NCBI Taxonomy" id="1384509"/>
    <lineage>
        <taxon>Bacteria</taxon>
        <taxon>Fusobacteriati</taxon>
        <taxon>Fusobacteriota</taxon>
        <taxon>Fusobacteriia</taxon>
        <taxon>Fusobacteriales</taxon>
        <taxon>Leptotrichiaceae</taxon>
        <taxon>Streptobacillus</taxon>
    </lineage>
</organism>
<gene>
    <name evidence="2" type="ORF">HP397_03575</name>
</gene>
<dbReference type="EMBL" id="JABMKT010000015">
    <property type="protein sequence ID" value="NYV27901.1"/>
    <property type="molecule type" value="Genomic_DNA"/>
</dbReference>
<proteinExistence type="predicted"/>
<evidence type="ECO:0000313" key="2">
    <source>
        <dbReference type="EMBL" id="NYV27901.1"/>
    </source>
</evidence>
<dbReference type="AlphaFoldDB" id="A0A7Z0PFL8"/>
<sequence>MKKMFKSFFLVVLTLITLISCSVEGKSKEVLSKEMEVIKQEKFLERDDFISNAVNNLLSDFTYTIGEAKENGENSEVKMDVKRIDIKYYLTDMLQKMVKETFAGKINSEDEFNESIVDYLTNIDKNNIKYSEKSFNVKMQKVNGEWKLSDISRNEIMQFMTDDLKGSLDIK</sequence>
<comment type="caution">
    <text evidence="2">The sequence shown here is derived from an EMBL/GenBank/DDBJ whole genome shotgun (WGS) entry which is preliminary data.</text>
</comment>
<feature type="chain" id="PRO_5031141452" description="DUF5105 domain-containing protein" evidence="1">
    <location>
        <begin position="26"/>
        <end position="171"/>
    </location>
</feature>
<reference evidence="2 3" key="1">
    <citation type="submission" date="2020-05" db="EMBL/GenBank/DDBJ databases">
        <title>Streptobacillus felis strain LHL191014123.</title>
        <authorList>
            <person name="Fawzy A."/>
            <person name="Rau J."/>
            <person name="Risse K."/>
            <person name="Schauerte N."/>
            <person name="Geiger C."/>
            <person name="Blom J."/>
            <person name="Imirzalioglu C."/>
            <person name="Falgenhauer J."/>
            <person name="Bach A."/>
            <person name="Herden C."/>
            <person name="Eisenberg T."/>
        </authorList>
    </citation>
    <scope>NUCLEOTIDE SEQUENCE [LARGE SCALE GENOMIC DNA]</scope>
    <source>
        <strain evidence="2 3">LHL191014123</strain>
    </source>
</reference>